<dbReference type="GO" id="GO:0016226">
    <property type="term" value="P:iron-sulfur cluster assembly"/>
    <property type="evidence" value="ECO:0007669"/>
    <property type="project" value="InterPro"/>
</dbReference>
<dbReference type="EMBL" id="CP014518">
    <property type="protein sequence ID" value="AMM33793.1"/>
    <property type="molecule type" value="Genomic_DNA"/>
</dbReference>
<evidence type="ECO:0000259" key="1">
    <source>
        <dbReference type="Pfam" id="PF01592"/>
    </source>
</evidence>
<evidence type="ECO:0000313" key="3">
    <source>
        <dbReference type="Proteomes" id="UP000070134"/>
    </source>
</evidence>
<dbReference type="Proteomes" id="UP000070134">
    <property type="component" value="Chromosome"/>
</dbReference>
<dbReference type="Gene3D" id="3.90.1010.10">
    <property type="match status" value="1"/>
</dbReference>
<protein>
    <recommendedName>
        <fullName evidence="1">NIF system FeS cluster assembly NifU N-terminal domain-containing protein</fullName>
    </recommendedName>
</protein>
<sequence length="162" mass="16690">MIGMDREELLAVIEQHGATAPGLAPRTPGDGRADTRRVELVNPTCGDRVDLALTVDGGKAVLRGTASGCALSRAAASLLAATLRSMVPQEAAMLLDVLVAARAAGRPLDRAALPDLGHSAPESCAEALLALAELAVAPLRRRCILLPWTAARTLLETGSTPA</sequence>
<dbReference type="GO" id="GO:0051536">
    <property type="term" value="F:iron-sulfur cluster binding"/>
    <property type="evidence" value="ECO:0007669"/>
    <property type="project" value="InterPro"/>
</dbReference>
<dbReference type="KEGG" id="satk:SA2016_3128"/>
<name>A0A127A3B8_9MICC</name>
<organism evidence="2 3">
    <name type="scientific">Sinomonas atrocyanea</name>
    <dbReference type="NCBI Taxonomy" id="37927"/>
    <lineage>
        <taxon>Bacteria</taxon>
        <taxon>Bacillati</taxon>
        <taxon>Actinomycetota</taxon>
        <taxon>Actinomycetes</taxon>
        <taxon>Micrococcales</taxon>
        <taxon>Micrococcaceae</taxon>
        <taxon>Sinomonas</taxon>
    </lineage>
</organism>
<dbReference type="SUPFAM" id="SSF82649">
    <property type="entry name" value="SufE/NifU"/>
    <property type="match status" value="1"/>
</dbReference>
<dbReference type="STRING" id="37927.SA2016_3128"/>
<evidence type="ECO:0000313" key="2">
    <source>
        <dbReference type="EMBL" id="AMM33793.1"/>
    </source>
</evidence>
<reference evidence="2 3" key="1">
    <citation type="submission" date="2016-02" db="EMBL/GenBank/DDBJ databases">
        <title>Complete genome of Sinomonas atrocyanea KCTC 3377.</title>
        <authorList>
            <person name="Kim K.M."/>
        </authorList>
    </citation>
    <scope>NUCLEOTIDE SEQUENCE [LARGE SCALE GENOMIC DNA]</scope>
    <source>
        <strain evidence="2 3">KCTC 3377</strain>
    </source>
</reference>
<dbReference type="OrthoDB" id="9804157at2"/>
<accession>A0A127A3B8</accession>
<dbReference type="AlphaFoldDB" id="A0A127A3B8"/>
<feature type="domain" description="NIF system FeS cluster assembly NifU N-terminal" evidence="1">
    <location>
        <begin position="25"/>
        <end position="120"/>
    </location>
</feature>
<proteinExistence type="predicted"/>
<dbReference type="GO" id="GO:0005506">
    <property type="term" value="F:iron ion binding"/>
    <property type="evidence" value="ECO:0007669"/>
    <property type="project" value="InterPro"/>
</dbReference>
<gene>
    <name evidence="2" type="ORF">SA2016_3128</name>
</gene>
<keyword evidence="3" id="KW-1185">Reference proteome</keyword>
<dbReference type="Pfam" id="PF01592">
    <property type="entry name" value="NifU_N"/>
    <property type="match status" value="1"/>
</dbReference>
<dbReference type="InterPro" id="IPR002871">
    <property type="entry name" value="NIF_FeS_clus_asmbl_NifU_N"/>
</dbReference>